<name>A0A2R4X4H0_9EURY</name>
<dbReference type="KEGG" id="harc:HARCEL1_09315"/>
<feature type="region of interest" description="Disordered" evidence="1">
    <location>
        <begin position="65"/>
        <end position="112"/>
    </location>
</feature>
<evidence type="ECO:0000256" key="1">
    <source>
        <dbReference type="SAM" id="MobiDB-lite"/>
    </source>
</evidence>
<evidence type="ECO:0000313" key="2">
    <source>
        <dbReference type="EMBL" id="AWB28688.1"/>
    </source>
</evidence>
<feature type="compositionally biased region" description="Basic and acidic residues" evidence="1">
    <location>
        <begin position="75"/>
        <end position="85"/>
    </location>
</feature>
<reference evidence="2 3" key="1">
    <citation type="submission" date="2018-04" db="EMBL/GenBank/DDBJ databases">
        <title>Halococcoides cellulosivorans gen. nov., sp. nov., an extremely halophilic cellulose-utilizing haloarchaeon from hypersaline lakes.</title>
        <authorList>
            <person name="Sorokin D.Y."/>
            <person name="Toshchakov S.V."/>
            <person name="Samarov N.I."/>
            <person name="Korzhenkov A."/>
            <person name="Kublanov I.V."/>
        </authorList>
    </citation>
    <scope>NUCLEOTIDE SEQUENCE [LARGE SCALE GENOMIC DNA]</scope>
    <source>
        <strain evidence="2 3">HArcel1</strain>
    </source>
</reference>
<evidence type="ECO:0000313" key="3">
    <source>
        <dbReference type="Proteomes" id="UP000244727"/>
    </source>
</evidence>
<feature type="region of interest" description="Disordered" evidence="1">
    <location>
        <begin position="117"/>
        <end position="136"/>
    </location>
</feature>
<accession>A0A2R4X4H0</accession>
<dbReference type="Pfam" id="PF26244">
    <property type="entry name" value="DUF8057"/>
    <property type="match status" value="1"/>
</dbReference>
<keyword evidence="3" id="KW-1185">Reference proteome</keyword>
<dbReference type="AlphaFoldDB" id="A0A2R4X4H0"/>
<protein>
    <submittedName>
        <fullName evidence="2">Uncharacterized protein</fullName>
    </submittedName>
</protein>
<dbReference type="InterPro" id="IPR058370">
    <property type="entry name" value="DUF8057"/>
</dbReference>
<gene>
    <name evidence="2" type="ORF">HARCEL1_09315</name>
</gene>
<dbReference type="Proteomes" id="UP000244727">
    <property type="component" value="Chromosome"/>
</dbReference>
<sequence>MYDRTYGTDWDDLDRESVIARAFALGVDEALGNPNPEERERLVETMGSAYDRSVVDLAYQEGLKKASNRTPTGETDERSVWRDLVDGDSDDPVDVPPDPTEGGRTSLPSALSSIEALERKAEDSRDSLQRPEFLDG</sequence>
<proteinExistence type="predicted"/>
<dbReference type="EMBL" id="CP028858">
    <property type="protein sequence ID" value="AWB28688.1"/>
    <property type="molecule type" value="Genomic_DNA"/>
</dbReference>
<organism evidence="2 3">
    <name type="scientific">Halococcoides cellulosivorans</name>
    <dbReference type="NCBI Taxonomy" id="1679096"/>
    <lineage>
        <taxon>Archaea</taxon>
        <taxon>Methanobacteriati</taxon>
        <taxon>Methanobacteriota</taxon>
        <taxon>Stenosarchaea group</taxon>
        <taxon>Halobacteria</taxon>
        <taxon>Halobacteriales</taxon>
        <taxon>Haloarculaceae</taxon>
        <taxon>Halococcoides</taxon>
    </lineage>
</organism>